<proteinExistence type="predicted"/>
<protein>
    <submittedName>
        <fullName evidence="1">Uncharacterized protein</fullName>
    </submittedName>
</protein>
<evidence type="ECO:0000313" key="1">
    <source>
        <dbReference type="EMBL" id="JAH43196.1"/>
    </source>
</evidence>
<name>A0A0E9SPF1_ANGAN</name>
<organism evidence="1">
    <name type="scientific">Anguilla anguilla</name>
    <name type="common">European freshwater eel</name>
    <name type="synonym">Muraena anguilla</name>
    <dbReference type="NCBI Taxonomy" id="7936"/>
    <lineage>
        <taxon>Eukaryota</taxon>
        <taxon>Metazoa</taxon>
        <taxon>Chordata</taxon>
        <taxon>Craniata</taxon>
        <taxon>Vertebrata</taxon>
        <taxon>Euteleostomi</taxon>
        <taxon>Actinopterygii</taxon>
        <taxon>Neopterygii</taxon>
        <taxon>Teleostei</taxon>
        <taxon>Anguilliformes</taxon>
        <taxon>Anguillidae</taxon>
        <taxon>Anguilla</taxon>
    </lineage>
</organism>
<sequence>MAVYSSMQFLKMPLNIFFLFCKHNKHNYNCHRSSDCVYKNQEKKQYCSSVFD</sequence>
<dbReference type="EMBL" id="GBXM01065381">
    <property type="protein sequence ID" value="JAH43196.1"/>
    <property type="molecule type" value="Transcribed_RNA"/>
</dbReference>
<reference evidence="1" key="1">
    <citation type="submission" date="2014-11" db="EMBL/GenBank/DDBJ databases">
        <authorList>
            <person name="Amaro Gonzalez C."/>
        </authorList>
    </citation>
    <scope>NUCLEOTIDE SEQUENCE</scope>
</reference>
<dbReference type="AlphaFoldDB" id="A0A0E9SPF1"/>
<accession>A0A0E9SPF1</accession>
<reference evidence="1" key="2">
    <citation type="journal article" date="2015" name="Fish Shellfish Immunol.">
        <title>Early steps in the European eel (Anguilla anguilla)-Vibrio vulnificus interaction in the gills: Role of the RtxA13 toxin.</title>
        <authorList>
            <person name="Callol A."/>
            <person name="Pajuelo D."/>
            <person name="Ebbesson L."/>
            <person name="Teles M."/>
            <person name="MacKenzie S."/>
            <person name="Amaro C."/>
        </authorList>
    </citation>
    <scope>NUCLEOTIDE SEQUENCE</scope>
</reference>